<evidence type="ECO:0000256" key="1">
    <source>
        <dbReference type="SAM" id="Phobius"/>
    </source>
</evidence>
<dbReference type="Pfam" id="PF20358">
    <property type="entry name" value="DUF6653"/>
    <property type="match status" value="1"/>
</dbReference>
<protein>
    <submittedName>
        <fullName evidence="2">Sll8035 protein</fullName>
    </submittedName>
</protein>
<geneLocation type="plasmid" evidence="2 3">
    <name>pSYSG</name>
</geneLocation>
<evidence type="ECO:0000313" key="2">
    <source>
        <dbReference type="EMBL" id="BAD02043.1"/>
    </source>
</evidence>
<keyword evidence="1" id="KW-0812">Transmembrane</keyword>
<gene>
    <name evidence="2" type="ordered locus">sll8035</name>
</gene>
<dbReference type="AlphaFoldDB" id="Q6ZE57"/>
<keyword evidence="1" id="KW-1133">Transmembrane helix</keyword>
<dbReference type="InterPro" id="IPR046595">
    <property type="entry name" value="DUF6653"/>
</dbReference>
<dbReference type="EMBL" id="AP004312">
    <property type="protein sequence ID" value="BAD02043.1"/>
    <property type="molecule type" value="Genomic_DNA"/>
</dbReference>
<keyword evidence="1" id="KW-0472">Membrane</keyword>
<evidence type="ECO:0000313" key="3">
    <source>
        <dbReference type="Proteomes" id="UP000001425"/>
    </source>
</evidence>
<dbReference type="EnsemblBacteria" id="BAD02043">
    <property type="protein sequence ID" value="BAD02043"/>
    <property type="gene ID" value="BAD02043"/>
</dbReference>
<organism evidence="2 3">
    <name type="scientific">Synechocystis sp. (strain ATCC 27184 / PCC 6803 / Kazusa)</name>
    <dbReference type="NCBI Taxonomy" id="1111708"/>
    <lineage>
        <taxon>Bacteria</taxon>
        <taxon>Bacillati</taxon>
        <taxon>Cyanobacteriota</taxon>
        <taxon>Cyanophyceae</taxon>
        <taxon>Synechococcales</taxon>
        <taxon>Merismopediaceae</taxon>
        <taxon>Synechocystis</taxon>
    </lineage>
</organism>
<proteinExistence type="predicted"/>
<name>Q6ZE57_SYNY3</name>
<dbReference type="Proteomes" id="UP000001425">
    <property type="component" value="Plasmid pSYSG"/>
</dbReference>
<accession>Q6ZE57</accession>
<dbReference type="KEGG" id="syn:sll8035"/>
<feature type="transmembrane region" description="Helical" evidence="1">
    <location>
        <begin position="106"/>
        <end position="138"/>
    </location>
</feature>
<sequence length="167" mass="19478">MFANVIATLFRMDDQTWRGHANPWCVWTRLTVAPLLLLSVWSRVWLGWWSLIPIAIALLWNWYNARLFSPPQSTDNWASKGVLGERVWINRHQVSIPTHHYTFPHFLAGLAAVGSVIAICGLWALNLPLTLLGLLLLYMGKLWFFDRMVWLYEDMKTATPEYTSWLY</sequence>
<dbReference type="InParanoid" id="Q6ZE57"/>
<keyword evidence="2" id="KW-0614">Plasmid</keyword>
<reference evidence="2 3" key="1">
    <citation type="journal article" date="2003" name="DNA Res.">
        <title>Structural analysis of four large plasmids harboring in a unicellular cyanobacterium, Synechocystis sp. PCC 6803.</title>
        <authorList>
            <person name="Kaneko T."/>
            <person name="Nakamura Y."/>
            <person name="Sasamoto S."/>
            <person name="Watanabe A."/>
            <person name="Kohara M."/>
            <person name="Matsumoto M."/>
            <person name="Shimpo S."/>
            <person name="Yamada M."/>
            <person name="Tabata S."/>
        </authorList>
    </citation>
    <scope>NUCLEOTIDE SEQUENCE [LARGE SCALE GENOMIC DNA]</scope>
    <source>
        <strain evidence="3">ATCC 27184 / PCC 6803 / Kazusa</strain>
    </source>
</reference>
<keyword evidence="3" id="KW-1185">Reference proteome</keyword>
<feature type="transmembrane region" description="Helical" evidence="1">
    <location>
        <begin position="45"/>
        <end position="63"/>
    </location>
</feature>